<dbReference type="InterPro" id="IPR045520">
    <property type="entry name" value="GPAT/DHAPAT_C"/>
</dbReference>
<dbReference type="GO" id="GO:0016024">
    <property type="term" value="P:CDP-diacylglycerol biosynthetic process"/>
    <property type="evidence" value="ECO:0007669"/>
    <property type="project" value="UniProtKB-UniPathway"/>
</dbReference>
<keyword evidence="7" id="KW-0808">Transferase</keyword>
<dbReference type="InterPro" id="IPR022284">
    <property type="entry name" value="GPAT/DHAPAT"/>
</dbReference>
<name>A0A5D0RN08_9RHOB</name>
<dbReference type="InterPro" id="IPR002123">
    <property type="entry name" value="Plipid/glycerol_acylTrfase"/>
</dbReference>
<sequence>MTRTVELPLWALLLILAFAAVTFASHFLFPSVRWFFRKRLERAVVRLNARLTRPIEPFKLARRHDMIQRLIYDPKVAEAIAEHARDEGVPEQVAFETARRYAREIVPRFSAFAYFGFAIRVARLISKAFYRVRLGAFDEAGLEAIDPDATVVFVMNHRSNMDYVLVTWLAAERSHLSYAVGEWARRWPLRGLIRAMGAYFIRRRSRNALYRRVLARYVQMATAGGVTQAMFPEGGLSLNGAVGPPRMGLLNYMVEGYDPERTRDVVFVPVALNYDRVIEDRVLVAADISGERKFRLRASDAARHVGRHLWQRITGRFYRFGYASVSFGKPLSLAAFLADHPDAEETPTHQLAETLMARVRAVVPVLPVPVVAAIMLEGDDQSRAAVRERFVALVEDMTARGAHVHMPRGDLDYAVEVGLRLLALRGILIDQNGRYRVNPPDRPLLTYYANSIGHLSPAIPELEGHIAPDASSTAT</sequence>
<keyword evidence="8" id="KW-1185">Reference proteome</keyword>
<dbReference type="RefSeq" id="WP_148376998.1">
    <property type="nucleotide sequence ID" value="NZ_VSIY01000004.1"/>
</dbReference>
<organism evidence="7 8">
    <name type="scientific">Maritimibacter fusiformis</name>
    <dbReference type="NCBI Taxonomy" id="2603819"/>
    <lineage>
        <taxon>Bacteria</taxon>
        <taxon>Pseudomonadati</taxon>
        <taxon>Pseudomonadota</taxon>
        <taxon>Alphaproteobacteria</taxon>
        <taxon>Rhodobacterales</taxon>
        <taxon>Roseobacteraceae</taxon>
        <taxon>Maritimibacter</taxon>
    </lineage>
</organism>
<proteinExistence type="predicted"/>
<evidence type="ECO:0000313" key="7">
    <source>
        <dbReference type="EMBL" id="TYB82235.1"/>
    </source>
</evidence>
<evidence type="ECO:0000256" key="2">
    <source>
        <dbReference type="ARBA" id="ARBA00004765"/>
    </source>
</evidence>
<comment type="caution">
    <text evidence="7">The sequence shown here is derived from an EMBL/GenBank/DDBJ whole genome shotgun (WGS) entry which is preliminary data.</text>
</comment>
<dbReference type="PANTHER" id="PTHR12563:SF17">
    <property type="entry name" value="DIHYDROXYACETONE PHOSPHATE ACYLTRANSFERASE"/>
    <property type="match status" value="1"/>
</dbReference>
<dbReference type="Pfam" id="PF01553">
    <property type="entry name" value="Acyltransferase"/>
    <property type="match status" value="1"/>
</dbReference>
<comment type="subcellular location">
    <subcellularLocation>
        <location evidence="1">Endomembrane system</location>
        <topology evidence="1">Peripheral membrane protein</topology>
    </subcellularLocation>
</comment>
<gene>
    <name evidence="7" type="ORF">FVF75_05780</name>
</gene>
<evidence type="ECO:0000256" key="5">
    <source>
        <dbReference type="ARBA" id="ARBA00048427"/>
    </source>
</evidence>
<dbReference type="EMBL" id="VSIY01000004">
    <property type="protein sequence ID" value="TYB82235.1"/>
    <property type="molecule type" value="Genomic_DNA"/>
</dbReference>
<keyword evidence="7" id="KW-0012">Acyltransferase</keyword>
<dbReference type="SUPFAM" id="SSF69593">
    <property type="entry name" value="Glycerol-3-phosphate (1)-acyltransferase"/>
    <property type="match status" value="1"/>
</dbReference>
<dbReference type="Pfam" id="PF19277">
    <property type="entry name" value="GPAT_C"/>
    <property type="match status" value="1"/>
</dbReference>
<dbReference type="SMART" id="SM00563">
    <property type="entry name" value="PlsC"/>
    <property type="match status" value="1"/>
</dbReference>
<comment type="pathway">
    <text evidence="2">Phospholipid metabolism; CDP-diacylglycerol biosynthesis; CDP-diacylglycerol from sn-glycerol 3-phosphate: step 1/3.</text>
</comment>
<comment type="catalytic activity">
    <reaction evidence="5">
        <text>sn-glycerol 3-phosphate + an acyl-CoA = a 1-acyl-sn-glycero-3-phosphate + CoA</text>
        <dbReference type="Rhea" id="RHEA:15325"/>
        <dbReference type="ChEBI" id="CHEBI:57287"/>
        <dbReference type="ChEBI" id="CHEBI:57597"/>
        <dbReference type="ChEBI" id="CHEBI:57970"/>
        <dbReference type="ChEBI" id="CHEBI:58342"/>
        <dbReference type="EC" id="2.3.1.15"/>
    </reaction>
</comment>
<dbReference type="GO" id="GO:0012505">
    <property type="term" value="C:endomembrane system"/>
    <property type="evidence" value="ECO:0007669"/>
    <property type="project" value="UniProtKB-SubCell"/>
</dbReference>
<evidence type="ECO:0000256" key="3">
    <source>
        <dbReference type="ARBA" id="ARBA00013113"/>
    </source>
</evidence>
<protein>
    <recommendedName>
        <fullName evidence="4">Glycerol-3-phosphate acyltransferase</fullName>
        <ecNumber evidence="3">2.3.1.15</ecNumber>
    </recommendedName>
</protein>
<dbReference type="UniPathway" id="UPA00557">
    <property type="reaction ID" value="UER00612"/>
</dbReference>
<reference evidence="7 8" key="1">
    <citation type="submission" date="2019-08" db="EMBL/GenBank/DDBJ databases">
        <title>Identification of a novel species of the genus Boseongicola.</title>
        <authorList>
            <person name="Zhang X.-Q."/>
        </authorList>
    </citation>
    <scope>NUCLEOTIDE SEQUENCE [LARGE SCALE GENOMIC DNA]</scope>
    <source>
        <strain evidence="7 8">HY14</strain>
    </source>
</reference>
<dbReference type="GO" id="GO:0004366">
    <property type="term" value="F:glycerol-3-phosphate O-acyltransferase activity"/>
    <property type="evidence" value="ECO:0007669"/>
    <property type="project" value="UniProtKB-EC"/>
</dbReference>
<dbReference type="EC" id="2.3.1.15" evidence="3"/>
<dbReference type="PANTHER" id="PTHR12563">
    <property type="entry name" value="GLYCEROL-3-PHOSPHATE ACYLTRANSFERASE"/>
    <property type="match status" value="1"/>
</dbReference>
<feature type="domain" description="Phospholipid/glycerol acyltransferase" evidence="6">
    <location>
        <begin position="151"/>
        <end position="275"/>
    </location>
</feature>
<evidence type="ECO:0000256" key="4">
    <source>
        <dbReference type="ARBA" id="ARBA00013432"/>
    </source>
</evidence>
<evidence type="ECO:0000259" key="6">
    <source>
        <dbReference type="SMART" id="SM00563"/>
    </source>
</evidence>
<dbReference type="Proteomes" id="UP000322080">
    <property type="component" value="Unassembled WGS sequence"/>
</dbReference>
<evidence type="ECO:0000256" key="1">
    <source>
        <dbReference type="ARBA" id="ARBA00004184"/>
    </source>
</evidence>
<evidence type="ECO:0000313" key="8">
    <source>
        <dbReference type="Proteomes" id="UP000322080"/>
    </source>
</evidence>
<accession>A0A5D0RN08</accession>
<dbReference type="AlphaFoldDB" id="A0A5D0RN08"/>